<dbReference type="InterPro" id="IPR005467">
    <property type="entry name" value="His_kinase_dom"/>
</dbReference>
<dbReference type="Gene3D" id="1.10.287.130">
    <property type="match status" value="1"/>
</dbReference>
<feature type="transmembrane region" description="Helical" evidence="7">
    <location>
        <begin position="160"/>
        <end position="180"/>
    </location>
</feature>
<dbReference type="EMBL" id="JBDIVE010000001">
    <property type="protein sequence ID" value="MEN3067515.1"/>
    <property type="molecule type" value="Genomic_DNA"/>
</dbReference>
<evidence type="ECO:0000313" key="10">
    <source>
        <dbReference type="EMBL" id="MEN3067515.1"/>
    </source>
</evidence>
<keyword evidence="7" id="KW-1133">Transmembrane helix</keyword>
<sequence length="679" mass="73588">MKLLHRLLPESLVSRVYALYSVTWLALLTSGLVLFYQNQFAQNIEDAQQSASMLIEVMAQTISDSAVIGDYDTIHRTLDKSIIDSSFSSAQFIDLSGGRIHSINPDKGKIYAPDWLRERVATQLYDVNRNIAVGGKDYGVLRLSFDAADIAGDLWQVVRIALLLCVASMLAGMVLIWYPLKRWLGHLQHDTPGAGGDFAAPSEEMIARAPLEFRQTLQALQSTAERLRSELQTRDSAIASLRRILADLLPASEPQIARDEGIDNVIAAIAQLVAEREQAARQMREAKDAADAANRAKSEFLANMSHEIRTPMNGVIGMLELALDSRLNPEQRDLLNVARSSADSLLGIINEILDFSKIEAGKLSIEHIALDLPALLEDTLKPAQLAAQAKQLYLRSEIARDVPQFIFGDPLRLRQIITNLVSNAIKFTEQGGVSVRISRVSLGGLAQLRLSVADSGVGIPADKLEHIFSAFSQEDASTTRRFGGTGLGLSISSRLADLMGGSISVSSTPGQGSNFLLALPLQEASASERASKDQRSNAASAPLRVLNVLVAEDNAVNQKLILTLLKGLGHQVSLVGDGHQAVEQWSQAAYDMILMDMHMPGMGGIEATTLIRQAERERGRTPIAIYALSAAAMADEQQRGLEAGLDGYLTKPINRAALKASLDQVATRLNQAGAVLAQP</sequence>
<keyword evidence="7" id="KW-0812">Transmembrane</keyword>
<accession>A0ABU9YUW5</accession>
<protein>
    <recommendedName>
        <fullName evidence="2">histidine kinase</fullName>
        <ecNumber evidence="2">2.7.13.3</ecNumber>
    </recommendedName>
</protein>
<dbReference type="InterPro" id="IPR003661">
    <property type="entry name" value="HisK_dim/P_dom"/>
</dbReference>
<evidence type="ECO:0000256" key="5">
    <source>
        <dbReference type="PROSITE-ProRule" id="PRU00169"/>
    </source>
</evidence>
<dbReference type="RefSeq" id="WP_345918280.1">
    <property type="nucleotide sequence ID" value="NZ_JBDIVE010000001.1"/>
</dbReference>
<dbReference type="SMART" id="SM00388">
    <property type="entry name" value="HisKA"/>
    <property type="match status" value="1"/>
</dbReference>
<evidence type="ECO:0000259" key="8">
    <source>
        <dbReference type="PROSITE" id="PS50109"/>
    </source>
</evidence>
<dbReference type="SMART" id="SM00387">
    <property type="entry name" value="HATPase_c"/>
    <property type="match status" value="1"/>
</dbReference>
<dbReference type="SMART" id="SM00448">
    <property type="entry name" value="REC"/>
    <property type="match status" value="1"/>
</dbReference>
<dbReference type="PRINTS" id="PR00344">
    <property type="entry name" value="BCTRLSENSOR"/>
</dbReference>
<dbReference type="InterPro" id="IPR036890">
    <property type="entry name" value="HATPase_C_sf"/>
</dbReference>
<dbReference type="InterPro" id="IPR004358">
    <property type="entry name" value="Sig_transdc_His_kin-like_C"/>
</dbReference>
<evidence type="ECO:0000313" key="11">
    <source>
        <dbReference type="Proteomes" id="UP001410394"/>
    </source>
</evidence>
<dbReference type="SUPFAM" id="SSF52172">
    <property type="entry name" value="CheY-like"/>
    <property type="match status" value="1"/>
</dbReference>
<evidence type="ECO:0000256" key="3">
    <source>
        <dbReference type="ARBA" id="ARBA00022553"/>
    </source>
</evidence>
<dbReference type="Proteomes" id="UP001410394">
    <property type="component" value="Unassembled WGS sequence"/>
</dbReference>
<evidence type="ECO:0000256" key="7">
    <source>
        <dbReference type="SAM" id="Phobius"/>
    </source>
</evidence>
<dbReference type="Pfam" id="PF00512">
    <property type="entry name" value="HisKA"/>
    <property type="match status" value="1"/>
</dbReference>
<keyword evidence="10" id="KW-0547">Nucleotide-binding</keyword>
<feature type="domain" description="Response regulatory" evidence="9">
    <location>
        <begin position="547"/>
        <end position="666"/>
    </location>
</feature>
<evidence type="ECO:0000256" key="1">
    <source>
        <dbReference type="ARBA" id="ARBA00000085"/>
    </source>
</evidence>
<dbReference type="PANTHER" id="PTHR45339">
    <property type="entry name" value="HYBRID SIGNAL TRANSDUCTION HISTIDINE KINASE J"/>
    <property type="match status" value="1"/>
</dbReference>
<evidence type="ECO:0000256" key="4">
    <source>
        <dbReference type="ARBA" id="ARBA00023012"/>
    </source>
</evidence>
<comment type="catalytic activity">
    <reaction evidence="1">
        <text>ATP + protein L-histidine = ADP + protein N-phospho-L-histidine.</text>
        <dbReference type="EC" id="2.7.13.3"/>
    </reaction>
</comment>
<keyword evidence="4" id="KW-0902">Two-component regulatory system</keyword>
<keyword evidence="11" id="KW-1185">Reference proteome</keyword>
<feature type="domain" description="Histidine kinase" evidence="8">
    <location>
        <begin position="303"/>
        <end position="523"/>
    </location>
</feature>
<dbReference type="PANTHER" id="PTHR45339:SF1">
    <property type="entry name" value="HYBRID SIGNAL TRANSDUCTION HISTIDINE KINASE J"/>
    <property type="match status" value="1"/>
</dbReference>
<dbReference type="CDD" id="cd17546">
    <property type="entry name" value="REC_hyHK_CKI1_RcsC-like"/>
    <property type="match status" value="1"/>
</dbReference>
<keyword evidence="10" id="KW-0067">ATP-binding</keyword>
<organism evidence="10 11">
    <name type="scientific">Uliginosibacterium sediminicola</name>
    <dbReference type="NCBI Taxonomy" id="2024550"/>
    <lineage>
        <taxon>Bacteria</taxon>
        <taxon>Pseudomonadati</taxon>
        <taxon>Pseudomonadota</taxon>
        <taxon>Betaproteobacteria</taxon>
        <taxon>Rhodocyclales</taxon>
        <taxon>Zoogloeaceae</taxon>
        <taxon>Uliginosibacterium</taxon>
    </lineage>
</organism>
<dbReference type="CDD" id="cd00082">
    <property type="entry name" value="HisKA"/>
    <property type="match status" value="1"/>
</dbReference>
<comment type="caution">
    <text evidence="10">The sequence shown here is derived from an EMBL/GenBank/DDBJ whole genome shotgun (WGS) entry which is preliminary data.</text>
</comment>
<dbReference type="EC" id="2.7.13.3" evidence="2"/>
<evidence type="ECO:0000259" key="9">
    <source>
        <dbReference type="PROSITE" id="PS50110"/>
    </source>
</evidence>
<evidence type="ECO:0000256" key="2">
    <source>
        <dbReference type="ARBA" id="ARBA00012438"/>
    </source>
</evidence>
<dbReference type="InterPro" id="IPR011006">
    <property type="entry name" value="CheY-like_superfamily"/>
</dbReference>
<feature type="modified residue" description="4-aspartylphosphate" evidence="5">
    <location>
        <position position="596"/>
    </location>
</feature>
<dbReference type="InterPro" id="IPR036097">
    <property type="entry name" value="HisK_dim/P_sf"/>
</dbReference>
<dbReference type="SUPFAM" id="SSF47384">
    <property type="entry name" value="Homodimeric domain of signal transducing histidine kinase"/>
    <property type="match status" value="1"/>
</dbReference>
<keyword evidence="7" id="KW-0472">Membrane</keyword>
<feature type="transmembrane region" description="Helical" evidence="7">
    <location>
        <begin position="16"/>
        <end position="36"/>
    </location>
</feature>
<dbReference type="SUPFAM" id="SSF55874">
    <property type="entry name" value="ATPase domain of HSP90 chaperone/DNA topoisomerase II/histidine kinase"/>
    <property type="match status" value="1"/>
</dbReference>
<keyword evidence="3 5" id="KW-0597">Phosphoprotein</keyword>
<dbReference type="InterPro" id="IPR003594">
    <property type="entry name" value="HATPase_dom"/>
</dbReference>
<dbReference type="Pfam" id="PF02518">
    <property type="entry name" value="HATPase_c"/>
    <property type="match status" value="1"/>
</dbReference>
<dbReference type="PROSITE" id="PS50110">
    <property type="entry name" value="RESPONSE_REGULATORY"/>
    <property type="match status" value="1"/>
</dbReference>
<dbReference type="InterPro" id="IPR001789">
    <property type="entry name" value="Sig_transdc_resp-reg_receiver"/>
</dbReference>
<feature type="coiled-coil region" evidence="6">
    <location>
        <begin position="262"/>
        <end position="303"/>
    </location>
</feature>
<proteinExistence type="predicted"/>
<dbReference type="Gene3D" id="3.40.50.2300">
    <property type="match status" value="1"/>
</dbReference>
<dbReference type="CDD" id="cd16922">
    <property type="entry name" value="HATPase_EvgS-ArcB-TorS-like"/>
    <property type="match status" value="1"/>
</dbReference>
<name>A0ABU9YUW5_9RHOO</name>
<keyword evidence="6" id="KW-0175">Coiled coil</keyword>
<dbReference type="Pfam" id="PF00072">
    <property type="entry name" value="Response_reg"/>
    <property type="match status" value="1"/>
</dbReference>
<dbReference type="GO" id="GO:0005524">
    <property type="term" value="F:ATP binding"/>
    <property type="evidence" value="ECO:0007669"/>
    <property type="project" value="UniProtKB-KW"/>
</dbReference>
<evidence type="ECO:0000256" key="6">
    <source>
        <dbReference type="SAM" id="Coils"/>
    </source>
</evidence>
<gene>
    <name evidence="10" type="ORF">ABDB84_03425</name>
</gene>
<dbReference type="PROSITE" id="PS50109">
    <property type="entry name" value="HIS_KIN"/>
    <property type="match status" value="1"/>
</dbReference>
<dbReference type="Gene3D" id="3.30.565.10">
    <property type="entry name" value="Histidine kinase-like ATPase, C-terminal domain"/>
    <property type="match status" value="1"/>
</dbReference>
<reference evidence="10 11" key="1">
    <citation type="journal article" date="2018" name="Int. J. Syst. Evol. Microbiol.">
        <title>Uliginosibacterium sediminicola sp. nov., isolated from freshwater sediment.</title>
        <authorList>
            <person name="Hwang W.M."/>
            <person name="Kim S.M."/>
            <person name="Kang K."/>
            <person name="Ahn T.Y."/>
        </authorList>
    </citation>
    <scope>NUCLEOTIDE SEQUENCE [LARGE SCALE GENOMIC DNA]</scope>
    <source>
        <strain evidence="10 11">M1-21</strain>
    </source>
</reference>